<dbReference type="Proteomes" id="UP000621859">
    <property type="component" value="Unassembled WGS sequence"/>
</dbReference>
<dbReference type="Pfam" id="PF00015">
    <property type="entry name" value="MCPsignal"/>
    <property type="match status" value="1"/>
</dbReference>
<organism evidence="7 8">
    <name type="scientific">Silvimonas amylolytica</name>
    <dbReference type="NCBI Taxonomy" id="449663"/>
    <lineage>
        <taxon>Bacteria</taxon>
        <taxon>Pseudomonadati</taxon>
        <taxon>Pseudomonadota</taxon>
        <taxon>Betaproteobacteria</taxon>
        <taxon>Neisseriales</taxon>
        <taxon>Chitinibacteraceae</taxon>
        <taxon>Silvimonas</taxon>
    </lineage>
</organism>
<keyword evidence="4" id="KW-0812">Transmembrane</keyword>
<dbReference type="PRINTS" id="PR00260">
    <property type="entry name" value="CHEMTRNSDUCR"/>
</dbReference>
<dbReference type="Pfam" id="PF00672">
    <property type="entry name" value="HAMP"/>
    <property type="match status" value="1"/>
</dbReference>
<reference evidence="8" key="1">
    <citation type="journal article" date="2019" name="Int. J. Syst. Evol. Microbiol.">
        <title>The Global Catalogue of Microorganisms (GCM) 10K type strain sequencing project: providing services to taxonomists for standard genome sequencing and annotation.</title>
        <authorList>
            <consortium name="The Broad Institute Genomics Platform"/>
            <consortium name="The Broad Institute Genome Sequencing Center for Infectious Disease"/>
            <person name="Wu L."/>
            <person name="Ma J."/>
        </authorList>
    </citation>
    <scope>NUCLEOTIDE SEQUENCE [LARGE SCALE GENOMIC DNA]</scope>
    <source>
        <strain evidence="8">CGMCC 1.8860</strain>
    </source>
</reference>
<dbReference type="CDD" id="cd11386">
    <property type="entry name" value="MCP_signal"/>
    <property type="match status" value="1"/>
</dbReference>
<dbReference type="SMART" id="SM00283">
    <property type="entry name" value="MA"/>
    <property type="match status" value="1"/>
</dbReference>
<evidence type="ECO:0008006" key="9">
    <source>
        <dbReference type="Google" id="ProtNLM"/>
    </source>
</evidence>
<feature type="transmembrane region" description="Helical" evidence="4">
    <location>
        <begin position="185"/>
        <end position="208"/>
    </location>
</feature>
<evidence type="ECO:0000256" key="2">
    <source>
        <dbReference type="ARBA" id="ARBA00029447"/>
    </source>
</evidence>
<proteinExistence type="inferred from homology"/>
<evidence type="ECO:0000256" key="3">
    <source>
        <dbReference type="PROSITE-ProRule" id="PRU00284"/>
    </source>
</evidence>
<comment type="caution">
    <text evidence="7">The sequence shown here is derived from an EMBL/GenBank/DDBJ whole genome shotgun (WGS) entry which is preliminary data.</text>
</comment>
<dbReference type="PROSITE" id="PS50111">
    <property type="entry name" value="CHEMOTAXIS_TRANSDUC_2"/>
    <property type="match status" value="1"/>
</dbReference>
<gene>
    <name evidence="7" type="ORF">GCM10010971_07500</name>
</gene>
<evidence type="ECO:0000259" key="5">
    <source>
        <dbReference type="PROSITE" id="PS50111"/>
    </source>
</evidence>
<dbReference type="CDD" id="cd19411">
    <property type="entry name" value="MCP2201-like_sensor"/>
    <property type="match status" value="1"/>
</dbReference>
<dbReference type="InterPro" id="IPR003660">
    <property type="entry name" value="HAMP_dom"/>
</dbReference>
<dbReference type="PANTHER" id="PTHR32089:SF112">
    <property type="entry name" value="LYSOZYME-LIKE PROTEIN-RELATED"/>
    <property type="match status" value="1"/>
</dbReference>
<dbReference type="SMART" id="SM00304">
    <property type="entry name" value="HAMP"/>
    <property type="match status" value="2"/>
</dbReference>
<keyword evidence="8" id="KW-1185">Reference proteome</keyword>
<feature type="domain" description="Methyl-accepting transducer" evidence="5">
    <location>
        <begin position="267"/>
        <end position="503"/>
    </location>
</feature>
<keyword evidence="4" id="KW-0472">Membrane</keyword>
<keyword evidence="4" id="KW-1133">Transmembrane helix</keyword>
<evidence type="ECO:0000259" key="6">
    <source>
        <dbReference type="PROSITE" id="PS50885"/>
    </source>
</evidence>
<dbReference type="PROSITE" id="PS50885">
    <property type="entry name" value="HAMP"/>
    <property type="match status" value="1"/>
</dbReference>
<evidence type="ECO:0000256" key="1">
    <source>
        <dbReference type="ARBA" id="ARBA00023224"/>
    </source>
</evidence>
<dbReference type="EMBL" id="BMLY01000001">
    <property type="protein sequence ID" value="GGP24931.1"/>
    <property type="molecule type" value="Genomic_DNA"/>
</dbReference>
<sequence length="539" mass="58388">MRIMSIGKRLLLLIGLFITGLLFILLTGIWQLDRMHDRVVELNSDIIPSINDIRNASENYQRMRVSVFRHLVVKTPEEKAKLEQKISDQSQQVHDGLNKYSTLISDDQDKSLLDADSAAYANYEAIQNKMLALSKAGNEADAIALMMSSYGDQLKVSDAFTAHAKYNSQLGDRSSLLAETTFHSALYMLIGLSIVVLLGAIILSVLIYRSVTKPLSAMRNGIEAVESRLDFRTRVDGSGRDEVGVTIRAFNKLQDKVQGSLTQLRSATNSVASSASQLSDASEQVARAAASQSEATASMAASIEEMTVSINHVSDRAMEAQNLSSESGKLVTQGRDIIGRTADEINRIAEGVGVAADRLTQLEQQTQQISSVVRVIRDVAEQTNLLALNAAIEAARAGETGRGFAVVADEVRKLAERTAQSTAEISQIISAVGESAQRTVTGMNEAVQLVHSGVEQAGQARSVIEQIGEHAGRTVEMVHDISGALREQSQASSNIAQQVERIAQMTDENSAIAGNTSEAARNLGRLAQDMERETAQYKL</sequence>
<feature type="transmembrane region" description="Helical" evidence="4">
    <location>
        <begin position="12"/>
        <end position="32"/>
    </location>
</feature>
<dbReference type="InterPro" id="IPR047347">
    <property type="entry name" value="YvaQ-like_sensor"/>
</dbReference>
<dbReference type="PANTHER" id="PTHR32089">
    <property type="entry name" value="METHYL-ACCEPTING CHEMOTAXIS PROTEIN MCPB"/>
    <property type="match status" value="1"/>
</dbReference>
<dbReference type="SUPFAM" id="SSF58104">
    <property type="entry name" value="Methyl-accepting chemotaxis protein (MCP) signaling domain"/>
    <property type="match status" value="1"/>
</dbReference>
<dbReference type="CDD" id="cd06225">
    <property type="entry name" value="HAMP"/>
    <property type="match status" value="1"/>
</dbReference>
<dbReference type="InterPro" id="IPR024478">
    <property type="entry name" value="HlyB_4HB_MCP"/>
</dbReference>
<name>A0ABQ2PHX6_9NEIS</name>
<dbReference type="Gene3D" id="1.10.287.950">
    <property type="entry name" value="Methyl-accepting chemotaxis protein"/>
    <property type="match status" value="1"/>
</dbReference>
<feature type="domain" description="HAMP" evidence="6">
    <location>
        <begin position="209"/>
        <end position="262"/>
    </location>
</feature>
<keyword evidence="1 3" id="KW-0807">Transducer</keyword>
<evidence type="ECO:0000256" key="4">
    <source>
        <dbReference type="SAM" id="Phobius"/>
    </source>
</evidence>
<dbReference type="InterPro" id="IPR004089">
    <property type="entry name" value="MCPsignal_dom"/>
</dbReference>
<comment type="similarity">
    <text evidence="2">Belongs to the methyl-accepting chemotaxis (MCP) protein family.</text>
</comment>
<dbReference type="Pfam" id="PF12729">
    <property type="entry name" value="4HB_MCP_1"/>
    <property type="match status" value="1"/>
</dbReference>
<evidence type="ECO:0000313" key="8">
    <source>
        <dbReference type="Proteomes" id="UP000621859"/>
    </source>
</evidence>
<evidence type="ECO:0000313" key="7">
    <source>
        <dbReference type="EMBL" id="GGP24931.1"/>
    </source>
</evidence>
<protein>
    <recommendedName>
        <fullName evidence="9">Methyl-accepting chemotaxis protein</fullName>
    </recommendedName>
</protein>
<accession>A0ABQ2PHX6</accession>
<dbReference type="InterPro" id="IPR004090">
    <property type="entry name" value="Chemotax_Me-accpt_rcpt"/>
</dbReference>